<gene>
    <name evidence="3" type="ORF">HMF3257_37255</name>
    <name evidence="4" type="ORF">HMF3257_38025</name>
</gene>
<accession>A0A327NGA7</accession>
<name>A0A327NGA7_9BACT</name>
<dbReference type="RefSeq" id="WP_111350802.1">
    <property type="nucleotide sequence ID" value="NZ_QLII01000002.1"/>
</dbReference>
<evidence type="ECO:0000256" key="2">
    <source>
        <dbReference type="SAM" id="Phobius"/>
    </source>
</evidence>
<feature type="region of interest" description="Disordered" evidence="1">
    <location>
        <begin position="81"/>
        <end position="109"/>
    </location>
</feature>
<keyword evidence="2" id="KW-0472">Membrane</keyword>
<comment type="caution">
    <text evidence="3">The sequence shown here is derived from an EMBL/GenBank/DDBJ whole genome shotgun (WGS) entry which is preliminary data.</text>
</comment>
<reference evidence="3 5" key="1">
    <citation type="submission" date="2018-06" db="EMBL/GenBank/DDBJ databases">
        <title>Spirosoma sp. HMF3257 Genome sequencing and assembly.</title>
        <authorList>
            <person name="Kang H."/>
            <person name="Cha I."/>
            <person name="Kim H."/>
            <person name="Kang J."/>
            <person name="Joh K."/>
        </authorList>
    </citation>
    <scope>NUCLEOTIDE SEQUENCE [LARGE SCALE GENOMIC DNA]</scope>
    <source>
        <strain evidence="3 5">HMF3257</strain>
    </source>
</reference>
<proteinExistence type="predicted"/>
<protein>
    <submittedName>
        <fullName evidence="3">Uncharacterized protein</fullName>
    </submittedName>
</protein>
<evidence type="ECO:0000313" key="4">
    <source>
        <dbReference type="EMBL" id="RAI73185.1"/>
    </source>
</evidence>
<organism evidence="3 5">
    <name type="scientific">Spirosoma telluris</name>
    <dbReference type="NCBI Taxonomy" id="2183553"/>
    <lineage>
        <taxon>Bacteria</taxon>
        <taxon>Pseudomonadati</taxon>
        <taxon>Bacteroidota</taxon>
        <taxon>Cytophagia</taxon>
        <taxon>Cytophagales</taxon>
        <taxon>Cytophagaceae</taxon>
        <taxon>Spirosoma</taxon>
    </lineage>
</organism>
<keyword evidence="5" id="KW-1185">Reference proteome</keyword>
<dbReference type="AlphaFoldDB" id="A0A327NGA7"/>
<evidence type="ECO:0000256" key="1">
    <source>
        <dbReference type="SAM" id="MobiDB-lite"/>
    </source>
</evidence>
<dbReference type="EMBL" id="QLII01000002">
    <property type="protein sequence ID" value="RAI73185.1"/>
    <property type="molecule type" value="Genomic_DNA"/>
</dbReference>
<keyword evidence="2" id="KW-1133">Transmembrane helix</keyword>
<feature type="transmembrane region" description="Helical" evidence="2">
    <location>
        <begin position="43"/>
        <end position="62"/>
    </location>
</feature>
<sequence>MLLHILFLTSDGLKSCPVPNRFLCQGTYENALKTLGNALLDDVFTLLCIALFLSTIGHLISYSSSKSLIALTACLWKAKKPIQPSPKPSNPAIVTDSQSNTNSFHFLNQ</sequence>
<keyword evidence="2" id="KW-0812">Transmembrane</keyword>
<dbReference type="Proteomes" id="UP000249016">
    <property type="component" value="Unassembled WGS sequence"/>
</dbReference>
<feature type="compositionally biased region" description="Polar residues" evidence="1">
    <location>
        <begin position="95"/>
        <end position="109"/>
    </location>
</feature>
<evidence type="ECO:0000313" key="3">
    <source>
        <dbReference type="EMBL" id="RAI73054.1"/>
    </source>
</evidence>
<dbReference type="EMBL" id="QLII01000002">
    <property type="protein sequence ID" value="RAI73054.1"/>
    <property type="molecule type" value="Genomic_DNA"/>
</dbReference>
<evidence type="ECO:0000313" key="5">
    <source>
        <dbReference type="Proteomes" id="UP000249016"/>
    </source>
</evidence>